<name>A0A1F7JB45_9BACT</name>
<sequence length="60" mass="6887">MTTNKQRTTLFLNPDLVKHAKAQAIINEITLTILVERALIRYLPKETVIKKKIINFNGIP</sequence>
<dbReference type="Proteomes" id="UP000178857">
    <property type="component" value="Unassembled WGS sequence"/>
</dbReference>
<organism evidence="1 2">
    <name type="scientific">Candidatus Roizmanbacteria bacterium RIFCSPLOWO2_01_FULL_44_13</name>
    <dbReference type="NCBI Taxonomy" id="1802069"/>
    <lineage>
        <taxon>Bacteria</taxon>
        <taxon>Candidatus Roizmaniibacteriota</taxon>
    </lineage>
</organism>
<protein>
    <submittedName>
        <fullName evidence="1">Uncharacterized protein</fullName>
    </submittedName>
</protein>
<comment type="caution">
    <text evidence="1">The sequence shown here is derived from an EMBL/GenBank/DDBJ whole genome shotgun (WGS) entry which is preliminary data.</text>
</comment>
<dbReference type="EMBL" id="MGAT01000013">
    <property type="protein sequence ID" value="OGK52836.1"/>
    <property type="molecule type" value="Genomic_DNA"/>
</dbReference>
<gene>
    <name evidence="1" type="ORF">A2970_02165</name>
</gene>
<accession>A0A1F7JB45</accession>
<evidence type="ECO:0000313" key="1">
    <source>
        <dbReference type="EMBL" id="OGK52836.1"/>
    </source>
</evidence>
<reference evidence="1 2" key="1">
    <citation type="journal article" date="2016" name="Nat. Commun.">
        <title>Thousands of microbial genomes shed light on interconnected biogeochemical processes in an aquifer system.</title>
        <authorList>
            <person name="Anantharaman K."/>
            <person name="Brown C.T."/>
            <person name="Hug L.A."/>
            <person name="Sharon I."/>
            <person name="Castelle C.J."/>
            <person name="Probst A.J."/>
            <person name="Thomas B.C."/>
            <person name="Singh A."/>
            <person name="Wilkins M.J."/>
            <person name="Karaoz U."/>
            <person name="Brodie E.L."/>
            <person name="Williams K.H."/>
            <person name="Hubbard S.S."/>
            <person name="Banfield J.F."/>
        </authorList>
    </citation>
    <scope>NUCLEOTIDE SEQUENCE [LARGE SCALE GENOMIC DNA]</scope>
</reference>
<dbReference type="AlphaFoldDB" id="A0A1F7JB45"/>
<evidence type="ECO:0000313" key="2">
    <source>
        <dbReference type="Proteomes" id="UP000178857"/>
    </source>
</evidence>
<proteinExistence type="predicted"/>